<dbReference type="AlphaFoldDB" id="A0A2W1JUK3"/>
<keyword evidence="2" id="KW-1185">Reference proteome</keyword>
<dbReference type="Proteomes" id="UP000248857">
    <property type="component" value="Unassembled WGS sequence"/>
</dbReference>
<protein>
    <submittedName>
        <fullName evidence="1">Uncharacterized protein</fullName>
    </submittedName>
</protein>
<reference evidence="1 2" key="1">
    <citation type="journal article" date="2018" name="Sci. Rep.">
        <title>A novel species of the marine cyanobacterium Acaryochloris with a unique pigment content and lifestyle.</title>
        <authorList>
            <person name="Partensky F."/>
            <person name="Six C."/>
            <person name="Ratin M."/>
            <person name="Garczarek L."/>
            <person name="Vaulot D."/>
            <person name="Probert I."/>
            <person name="Calteau A."/>
            <person name="Gourvil P."/>
            <person name="Marie D."/>
            <person name="Grebert T."/>
            <person name="Bouchier C."/>
            <person name="Le Panse S."/>
            <person name="Gachenot M."/>
            <person name="Rodriguez F."/>
            <person name="Garrido J.L."/>
        </authorList>
    </citation>
    <scope>NUCLEOTIDE SEQUENCE [LARGE SCALE GENOMIC DNA]</scope>
    <source>
        <strain evidence="1 2">RCC1774</strain>
    </source>
</reference>
<dbReference type="EMBL" id="PQWO01000010">
    <property type="protein sequence ID" value="PZD72491.1"/>
    <property type="molecule type" value="Genomic_DNA"/>
</dbReference>
<evidence type="ECO:0000313" key="1">
    <source>
        <dbReference type="EMBL" id="PZD72491.1"/>
    </source>
</evidence>
<proteinExistence type="predicted"/>
<name>A0A2W1JUK3_9CYAN</name>
<sequence length="138" mass="15511">MTTETITYQQLCDRGLSDYQVRYLTQSLIPASLEQGVHFYRLRDVIVEVRHYLNSNRLPPLHREAVNDVLVSLLNQLDNVVTAPFGLSRDQQIGFHIQKVLQTQPRPTDPASVVMLSNSYPEVVPTAATDLSSGQNCS</sequence>
<gene>
    <name evidence="1" type="ORF">C1752_03634</name>
</gene>
<organism evidence="1 2">
    <name type="scientific">Acaryochloris thomasi RCC1774</name>
    <dbReference type="NCBI Taxonomy" id="1764569"/>
    <lineage>
        <taxon>Bacteria</taxon>
        <taxon>Bacillati</taxon>
        <taxon>Cyanobacteriota</taxon>
        <taxon>Cyanophyceae</taxon>
        <taxon>Acaryochloridales</taxon>
        <taxon>Acaryochloridaceae</taxon>
        <taxon>Acaryochloris</taxon>
        <taxon>Acaryochloris thomasi</taxon>
    </lineage>
</organism>
<accession>A0A2W1JUK3</accession>
<dbReference type="RefSeq" id="WP_146242359.1">
    <property type="nucleotide sequence ID" value="NZ_CAWNWM010000010.1"/>
</dbReference>
<comment type="caution">
    <text evidence="1">The sequence shown here is derived from an EMBL/GenBank/DDBJ whole genome shotgun (WGS) entry which is preliminary data.</text>
</comment>
<evidence type="ECO:0000313" key="2">
    <source>
        <dbReference type="Proteomes" id="UP000248857"/>
    </source>
</evidence>